<gene>
    <name evidence="4" type="ORF">NX720_12115</name>
</gene>
<keyword evidence="1" id="KW-0479">Metal-binding</keyword>
<evidence type="ECO:0000313" key="5">
    <source>
        <dbReference type="Proteomes" id="UP001163255"/>
    </source>
</evidence>
<name>A0ABY6H396_9GAMM</name>
<keyword evidence="2" id="KW-0378">Hydrolase</keyword>
<dbReference type="InterPro" id="IPR014905">
    <property type="entry name" value="HIRAN"/>
</dbReference>
<keyword evidence="5" id="KW-1185">Reference proteome</keyword>
<dbReference type="Gene3D" id="3.30.70.2330">
    <property type="match status" value="1"/>
</dbReference>
<reference evidence="4" key="1">
    <citation type="submission" date="2022-10" db="EMBL/GenBank/DDBJ databases">
        <title>Completed Genome Sequence of two octocoral isolated bacterium, Endozoicomonas euniceicola EF212T and Endozoicomonas gorgoniicola PS125T.</title>
        <authorList>
            <person name="Chiou Y.-J."/>
            <person name="Chen Y.-H."/>
        </authorList>
    </citation>
    <scope>NUCLEOTIDE SEQUENCE</scope>
    <source>
        <strain evidence="4">EF212</strain>
    </source>
</reference>
<dbReference type="EMBL" id="CP103300">
    <property type="protein sequence ID" value="UYM18604.1"/>
    <property type="molecule type" value="Genomic_DNA"/>
</dbReference>
<dbReference type="Proteomes" id="UP001163255">
    <property type="component" value="Chromosome"/>
</dbReference>
<protein>
    <submittedName>
        <fullName evidence="4">HIRAN domain-containing protein</fullName>
    </submittedName>
</protein>
<feature type="domain" description="HIRAN" evidence="3">
    <location>
        <begin position="141"/>
        <end position="220"/>
    </location>
</feature>
<dbReference type="Pfam" id="PF08797">
    <property type="entry name" value="HIRAN"/>
    <property type="match status" value="1"/>
</dbReference>
<accession>A0ABY6H396</accession>
<evidence type="ECO:0000256" key="2">
    <source>
        <dbReference type="ARBA" id="ARBA00022801"/>
    </source>
</evidence>
<evidence type="ECO:0000256" key="1">
    <source>
        <dbReference type="ARBA" id="ARBA00022723"/>
    </source>
</evidence>
<evidence type="ECO:0000259" key="3">
    <source>
        <dbReference type="Pfam" id="PF08797"/>
    </source>
</evidence>
<dbReference type="RefSeq" id="WP_262601361.1">
    <property type="nucleotide sequence ID" value="NZ_CP103300.1"/>
</dbReference>
<sequence>MRYIEHLIEPVRLLLSWQAQESKDRSRYVVGELVRKEGKVVLNYLNDTEDFERACQHGFSGHPAFRIKEEGTTYDDKVLEAFVRRLPPRSRSDFYRYMEMRGLNPDAEISDFALLGYVGARLPDDGFELVHPFDNAMQPFEFITEVAGFRHGSEVVPDDIAIDAPVQFVPEPDNGYDSQAIRIEMGGRKLGYVDRGRLSLFHRLLHAGYSIAGSVVRKNGTADRPLIYIFTAVGAKTH</sequence>
<evidence type="ECO:0000313" key="4">
    <source>
        <dbReference type="EMBL" id="UYM18604.1"/>
    </source>
</evidence>
<proteinExistence type="predicted"/>
<organism evidence="4 5">
    <name type="scientific">Endozoicomonas euniceicola</name>
    <dbReference type="NCBI Taxonomy" id="1234143"/>
    <lineage>
        <taxon>Bacteria</taxon>
        <taxon>Pseudomonadati</taxon>
        <taxon>Pseudomonadota</taxon>
        <taxon>Gammaproteobacteria</taxon>
        <taxon>Oceanospirillales</taxon>
        <taxon>Endozoicomonadaceae</taxon>
        <taxon>Endozoicomonas</taxon>
    </lineage>
</organism>